<dbReference type="PANTHER" id="PTHR46333:SF2">
    <property type="entry name" value="CYTOKINESIS PROTEIN 3"/>
    <property type="match status" value="1"/>
</dbReference>
<dbReference type="EMBL" id="CAXIXY010000004">
    <property type="protein sequence ID" value="CAL2083120.1"/>
    <property type="molecule type" value="Genomic_DNA"/>
</dbReference>
<dbReference type="InterPro" id="IPR038765">
    <property type="entry name" value="Papain-like_cys_pep_sf"/>
</dbReference>
<dbReference type="Proteomes" id="UP001497416">
    <property type="component" value="Unassembled WGS sequence"/>
</dbReference>
<evidence type="ECO:0000313" key="3">
    <source>
        <dbReference type="Proteomes" id="UP001497416"/>
    </source>
</evidence>
<evidence type="ECO:0000259" key="1">
    <source>
        <dbReference type="SMART" id="SM00460"/>
    </source>
</evidence>
<evidence type="ECO:0000313" key="2">
    <source>
        <dbReference type="EMBL" id="CAL2083120.1"/>
    </source>
</evidence>
<dbReference type="SMART" id="SM00460">
    <property type="entry name" value="TGc"/>
    <property type="match status" value="1"/>
</dbReference>
<name>A0ABM9NXN4_9FLAO</name>
<dbReference type="InterPro" id="IPR002931">
    <property type="entry name" value="Transglutaminase-like"/>
</dbReference>
<dbReference type="Pfam" id="PF01841">
    <property type="entry name" value="Transglut_core"/>
    <property type="match status" value="1"/>
</dbReference>
<protein>
    <submittedName>
        <fullName evidence="2">TGc domain-containing protein</fullName>
    </submittedName>
</protein>
<dbReference type="SUPFAM" id="SSF54001">
    <property type="entry name" value="Cysteine proteinases"/>
    <property type="match status" value="1"/>
</dbReference>
<proteinExistence type="predicted"/>
<dbReference type="PANTHER" id="PTHR46333">
    <property type="entry name" value="CYTOKINESIS PROTEIN 3"/>
    <property type="match status" value="1"/>
</dbReference>
<feature type="domain" description="Transglutaminase-like" evidence="1">
    <location>
        <begin position="114"/>
        <end position="180"/>
    </location>
</feature>
<dbReference type="InterPro" id="IPR052557">
    <property type="entry name" value="CAP/Cytokinesis_protein"/>
</dbReference>
<dbReference type="Gene3D" id="3.10.620.30">
    <property type="match status" value="1"/>
</dbReference>
<keyword evidence="3" id="KW-1185">Reference proteome</keyword>
<sequence length="335" mass="39735">MKNKLILVVFLIMVKVGAQVSDFKHISFKNANKIARLHKGESLKNISTLTHKLTNELQTDVEKFRAIYLWICKNVDYDFEIYRHINLKRETYKNDPEKFIKWNIDYRKTIFKQLRENKKTVCTGYAYLLQQMAFIAGIECKLINGYGRNSSINTNEINYPNHTWNAVKLNNKWYLCDPTWSSGFLNEESEFIHLYNDGYFLTKPKLFSRNHQPINKKWTLLDVPLSNTSFVSKPIVYDTTFQHNISPTFPDELFLQYESSQDINFEYRTERQLDLNKISLIYFDKNDQEVSLPLSNVLYHEGIIKFHTNIIKKGNFDVHLKFENDFIASYMIQIQ</sequence>
<dbReference type="RefSeq" id="WP_348711451.1">
    <property type="nucleotide sequence ID" value="NZ_CAXIXY010000004.1"/>
</dbReference>
<reference evidence="2 3" key="1">
    <citation type="submission" date="2024-05" db="EMBL/GenBank/DDBJ databases">
        <authorList>
            <person name="Duchaud E."/>
        </authorList>
    </citation>
    <scope>NUCLEOTIDE SEQUENCE [LARGE SCALE GENOMIC DNA]</scope>
    <source>
        <strain evidence="2">Ena-SAMPLE-TAB-13-05-2024-13:56:06:370-140302</strain>
    </source>
</reference>
<comment type="caution">
    <text evidence="2">The sequence shown here is derived from an EMBL/GenBank/DDBJ whole genome shotgun (WGS) entry which is preliminary data.</text>
</comment>
<gene>
    <name evidence="2" type="ORF">T190607A01A_20082</name>
</gene>
<organism evidence="2 3">
    <name type="scientific">Tenacibaculum platacis</name>
    <dbReference type="NCBI Taxonomy" id="3137852"/>
    <lineage>
        <taxon>Bacteria</taxon>
        <taxon>Pseudomonadati</taxon>
        <taxon>Bacteroidota</taxon>
        <taxon>Flavobacteriia</taxon>
        <taxon>Flavobacteriales</taxon>
        <taxon>Flavobacteriaceae</taxon>
        <taxon>Tenacibaculum</taxon>
    </lineage>
</organism>
<accession>A0ABM9NXN4</accession>